<dbReference type="PROSITE" id="PS51866">
    <property type="entry name" value="MOP"/>
    <property type="match status" value="1"/>
</dbReference>
<dbReference type="Gene3D" id="2.40.50.100">
    <property type="match status" value="1"/>
</dbReference>
<dbReference type="AlphaFoldDB" id="A0A365PBX8"/>
<protein>
    <recommendedName>
        <fullName evidence="4">Mop domain-containing protein</fullName>
    </recommendedName>
</protein>
<evidence type="ECO:0000313" key="5">
    <source>
        <dbReference type="EMBL" id="RBA38202.1"/>
    </source>
</evidence>
<organism evidence="5 6">
    <name type="scientific">Dietzia maris</name>
    <dbReference type="NCBI Taxonomy" id="37915"/>
    <lineage>
        <taxon>Bacteria</taxon>
        <taxon>Bacillati</taxon>
        <taxon>Actinomycetota</taxon>
        <taxon>Actinomycetes</taxon>
        <taxon>Mycobacteriales</taxon>
        <taxon>Dietziaceae</taxon>
        <taxon>Dietzia</taxon>
    </lineage>
</organism>
<dbReference type="InterPro" id="IPR008995">
    <property type="entry name" value="Mo/tungstate-bd_C_term_dom"/>
</dbReference>
<evidence type="ECO:0000256" key="3">
    <source>
        <dbReference type="SAM" id="MobiDB-lite"/>
    </source>
</evidence>
<name>A0A365PBX8_9ACTN</name>
<evidence type="ECO:0000259" key="4">
    <source>
        <dbReference type="PROSITE" id="PS51866"/>
    </source>
</evidence>
<evidence type="ECO:0000256" key="1">
    <source>
        <dbReference type="ARBA" id="ARBA00022505"/>
    </source>
</evidence>
<dbReference type="InterPro" id="IPR004606">
    <property type="entry name" value="Mop_domain"/>
</dbReference>
<keyword evidence="1 2" id="KW-0500">Molybdenum</keyword>
<reference evidence="5 6" key="1">
    <citation type="submission" date="2018-06" db="EMBL/GenBank/DDBJ databases">
        <title>Whole genome sequencing of four bacterial strains from South Shetland trench revealing bio-synthetic gene clusters.</title>
        <authorList>
            <person name="Abdel-Mageed W.M."/>
            <person name="Lehri B."/>
            <person name="Jarmusch S.A."/>
            <person name="Miranda K."/>
            <person name="Goodfellow M."/>
            <person name="Jaspars M."/>
            <person name="Karlyshev A.V."/>
        </authorList>
    </citation>
    <scope>NUCLEOTIDE SEQUENCE [LARGE SCALE GENOMIC DNA]</scope>
    <source>
        <strain evidence="5 6">SST1</strain>
    </source>
</reference>
<feature type="region of interest" description="Disordered" evidence="3">
    <location>
        <begin position="1"/>
        <end position="132"/>
    </location>
</feature>
<sequence>MIRWTSGRWPTMSSSSPPAASPSPARSRRSWPGPRPTSPRAWPGSHWSRGSSTTTTTCAPPAATSSRGVRTSAAAGWRPGARAVATVDPRAVAVHTDPAPTGSTQAPTSAPAPTSPTQPSAHAPATSPRNSWPARVVSLVPAGALTRVTAELRDGQRVDAEITSRSVAELALAPGSPVILVVKAAQVALYPRR</sequence>
<gene>
    <name evidence="5" type="ORF">DQ226_05730</name>
</gene>
<dbReference type="SUPFAM" id="SSF50331">
    <property type="entry name" value="MOP-like"/>
    <property type="match status" value="1"/>
</dbReference>
<dbReference type="InterPro" id="IPR005116">
    <property type="entry name" value="Transp-assoc_OB_typ1"/>
</dbReference>
<dbReference type="GO" id="GO:0015689">
    <property type="term" value="P:molybdate ion transport"/>
    <property type="evidence" value="ECO:0007669"/>
    <property type="project" value="InterPro"/>
</dbReference>
<feature type="domain" description="Mop" evidence="4">
    <location>
        <begin position="125"/>
        <end position="191"/>
    </location>
</feature>
<evidence type="ECO:0000313" key="6">
    <source>
        <dbReference type="Proteomes" id="UP000252187"/>
    </source>
</evidence>
<feature type="compositionally biased region" description="Low complexity" evidence="3">
    <location>
        <begin position="98"/>
        <end position="128"/>
    </location>
</feature>
<feature type="compositionally biased region" description="Low complexity" evidence="3">
    <location>
        <begin position="51"/>
        <end position="66"/>
    </location>
</feature>
<accession>A0A365PBX8</accession>
<dbReference type="Proteomes" id="UP000252187">
    <property type="component" value="Unassembled WGS sequence"/>
</dbReference>
<evidence type="ECO:0000256" key="2">
    <source>
        <dbReference type="PROSITE-ProRule" id="PRU01213"/>
    </source>
</evidence>
<dbReference type="EMBL" id="QNTT01000010">
    <property type="protein sequence ID" value="RBA38202.1"/>
    <property type="molecule type" value="Genomic_DNA"/>
</dbReference>
<feature type="compositionally biased region" description="Low complexity" evidence="3">
    <location>
        <begin position="13"/>
        <end position="25"/>
    </location>
</feature>
<dbReference type="Pfam" id="PF03459">
    <property type="entry name" value="TOBE"/>
    <property type="match status" value="1"/>
</dbReference>
<comment type="caution">
    <text evidence="5">The sequence shown here is derived from an EMBL/GenBank/DDBJ whole genome shotgun (WGS) entry which is preliminary data.</text>
</comment>
<proteinExistence type="predicted"/>